<evidence type="ECO:0000259" key="7">
    <source>
        <dbReference type="PROSITE" id="PS51296"/>
    </source>
</evidence>
<evidence type="ECO:0000256" key="3">
    <source>
        <dbReference type="ARBA" id="ARBA00022723"/>
    </source>
</evidence>
<accession>A0A0E9N626</accession>
<comment type="caution">
    <text evidence="8">The sequence shown here is derived from an EMBL/GenBank/DDBJ whole genome shotgun (WGS) entry which is preliminary data.</text>
</comment>
<protein>
    <submittedName>
        <fullName evidence="8">Putative choline monooxygenase</fullName>
    </submittedName>
</protein>
<keyword evidence="8" id="KW-0503">Monooxygenase</keyword>
<keyword evidence="9" id="KW-1185">Reference proteome</keyword>
<dbReference type="Gene3D" id="3.90.380.10">
    <property type="entry name" value="Naphthalene 1,2-dioxygenase Alpha Subunit, Chain A, domain 1"/>
    <property type="match status" value="2"/>
</dbReference>
<keyword evidence="5" id="KW-0408">Iron</keyword>
<dbReference type="GO" id="GO:0005506">
    <property type="term" value="F:iron ion binding"/>
    <property type="evidence" value="ECO:0007669"/>
    <property type="project" value="InterPro"/>
</dbReference>
<dbReference type="CDD" id="cd03469">
    <property type="entry name" value="Rieske_RO_Alpha_N"/>
    <property type="match status" value="1"/>
</dbReference>
<dbReference type="InterPro" id="IPR001663">
    <property type="entry name" value="Rng_hydr_dOase-A"/>
</dbReference>
<evidence type="ECO:0000313" key="9">
    <source>
        <dbReference type="Proteomes" id="UP000033121"/>
    </source>
</evidence>
<keyword evidence="2" id="KW-0001">2Fe-2S</keyword>
<organism evidence="8 9">
    <name type="scientific">Flavihumibacter petaseus NBRC 106054</name>
    <dbReference type="NCBI Taxonomy" id="1220578"/>
    <lineage>
        <taxon>Bacteria</taxon>
        <taxon>Pseudomonadati</taxon>
        <taxon>Bacteroidota</taxon>
        <taxon>Chitinophagia</taxon>
        <taxon>Chitinophagales</taxon>
        <taxon>Chitinophagaceae</taxon>
        <taxon>Flavihumibacter</taxon>
    </lineage>
</organism>
<keyword evidence="4" id="KW-0560">Oxidoreductase</keyword>
<dbReference type="GO" id="GO:0051537">
    <property type="term" value="F:2 iron, 2 sulfur cluster binding"/>
    <property type="evidence" value="ECO:0007669"/>
    <property type="project" value="UniProtKB-KW"/>
</dbReference>
<dbReference type="AlphaFoldDB" id="A0A0E9N626"/>
<dbReference type="InterPro" id="IPR017941">
    <property type="entry name" value="Rieske_2Fe-2S"/>
</dbReference>
<dbReference type="SUPFAM" id="SSF50022">
    <property type="entry name" value="ISP domain"/>
    <property type="match status" value="1"/>
</dbReference>
<evidence type="ECO:0000256" key="6">
    <source>
        <dbReference type="ARBA" id="ARBA00023014"/>
    </source>
</evidence>
<evidence type="ECO:0000256" key="2">
    <source>
        <dbReference type="ARBA" id="ARBA00022714"/>
    </source>
</evidence>
<evidence type="ECO:0000313" key="8">
    <source>
        <dbReference type="EMBL" id="GAO45258.1"/>
    </source>
</evidence>
<dbReference type="PROSITE" id="PS51296">
    <property type="entry name" value="RIESKE"/>
    <property type="match status" value="1"/>
</dbReference>
<keyword evidence="3" id="KW-0479">Metal-binding</keyword>
<dbReference type="Gene3D" id="2.102.10.10">
    <property type="entry name" value="Rieske [2Fe-2S] iron-sulphur domain"/>
    <property type="match status" value="1"/>
</dbReference>
<dbReference type="OrthoDB" id="9800776at2"/>
<dbReference type="Proteomes" id="UP000033121">
    <property type="component" value="Unassembled WGS sequence"/>
</dbReference>
<dbReference type="PANTHER" id="PTHR43756">
    <property type="entry name" value="CHOLINE MONOOXYGENASE, CHLOROPLASTIC"/>
    <property type="match status" value="1"/>
</dbReference>
<dbReference type="InterPro" id="IPR036922">
    <property type="entry name" value="Rieske_2Fe-2S_sf"/>
</dbReference>
<evidence type="ECO:0000256" key="4">
    <source>
        <dbReference type="ARBA" id="ARBA00023002"/>
    </source>
</evidence>
<dbReference type="PRINTS" id="PR00090">
    <property type="entry name" value="RNGDIOXGNASE"/>
</dbReference>
<dbReference type="PANTHER" id="PTHR43756:SF5">
    <property type="entry name" value="CHOLINE MONOOXYGENASE, CHLOROPLASTIC"/>
    <property type="match status" value="1"/>
</dbReference>
<gene>
    <name evidence="8" type="ORF">FPE01S_04_05010</name>
</gene>
<comment type="cofactor">
    <cofactor evidence="1">
        <name>Fe cation</name>
        <dbReference type="ChEBI" id="CHEBI:24875"/>
    </cofactor>
</comment>
<evidence type="ECO:0000256" key="5">
    <source>
        <dbReference type="ARBA" id="ARBA00023004"/>
    </source>
</evidence>
<dbReference type="EMBL" id="BBWV01000004">
    <property type="protein sequence ID" value="GAO45258.1"/>
    <property type="molecule type" value="Genomic_DNA"/>
</dbReference>
<sequence>MPRFHIDPDIARAQTISTSFYTDPANFELAKEKIFAHSWLYIGHADLVKEPGDCFPFVLLEGYLDEPLLLTKDKAGKIHLLSNVCTHRGNLLAYEPCRVNQLRCKYHGRIFGLDGQFQSMPEFKEVLDFPTAADNLHSLPLFQWGKLLFTCLDPLQDPKAYFGDMMQRVGWLPLDRMEVREDQVQHFEVKANWALYCENYLEGFHIPFVHAGLNAVLDFGSYTTELFRFSNLQLGIGKKGDNCFELPSDSVDFGKEVAAYYFWTFPNMMFNFYPWGLSLNLVLPLDAGRCKVTFIPFVYDESKREKGAGSGLDAVELEDEEVVQYVQKGIRSRFYSHGRYSVRHEKGTHHFHGLLAERMG</sequence>
<dbReference type="InterPro" id="IPR015879">
    <property type="entry name" value="Ring_hydroxy_dOase_asu_C_dom"/>
</dbReference>
<dbReference type="STRING" id="1220578.FPE01S_04_05010"/>
<dbReference type="GO" id="GO:0004497">
    <property type="term" value="F:monooxygenase activity"/>
    <property type="evidence" value="ECO:0007669"/>
    <property type="project" value="UniProtKB-KW"/>
</dbReference>
<reference evidence="8 9" key="1">
    <citation type="submission" date="2015-04" db="EMBL/GenBank/DDBJ databases">
        <title>Whole genome shotgun sequence of Flavihumibacter petaseus NBRC 106054.</title>
        <authorList>
            <person name="Miyazawa S."/>
            <person name="Hosoyama A."/>
            <person name="Hashimoto M."/>
            <person name="Noguchi M."/>
            <person name="Tsuchikane K."/>
            <person name="Ohji S."/>
            <person name="Yamazoe A."/>
            <person name="Ichikawa N."/>
            <person name="Kimura A."/>
            <person name="Fujita N."/>
        </authorList>
    </citation>
    <scope>NUCLEOTIDE SEQUENCE [LARGE SCALE GENOMIC DNA]</scope>
    <source>
        <strain evidence="8 9">NBRC 106054</strain>
    </source>
</reference>
<dbReference type="Pfam" id="PF00848">
    <property type="entry name" value="Ring_hydroxyl_A"/>
    <property type="match status" value="1"/>
</dbReference>
<keyword evidence="6" id="KW-0411">Iron-sulfur</keyword>
<dbReference type="Pfam" id="PF00355">
    <property type="entry name" value="Rieske"/>
    <property type="match status" value="1"/>
</dbReference>
<dbReference type="SUPFAM" id="SSF55961">
    <property type="entry name" value="Bet v1-like"/>
    <property type="match status" value="1"/>
</dbReference>
<feature type="domain" description="Rieske" evidence="7">
    <location>
        <begin position="39"/>
        <end position="150"/>
    </location>
</feature>
<evidence type="ECO:0000256" key="1">
    <source>
        <dbReference type="ARBA" id="ARBA00001962"/>
    </source>
</evidence>
<dbReference type="RefSeq" id="WP_046371204.1">
    <property type="nucleotide sequence ID" value="NZ_BBWV01000004.1"/>
</dbReference>
<name>A0A0E9N626_9BACT</name>
<proteinExistence type="predicted"/>